<keyword evidence="2" id="KW-1185">Reference proteome</keyword>
<accession>A0ABQ0JZL6</accession>
<evidence type="ECO:0000313" key="2">
    <source>
        <dbReference type="Proteomes" id="UP000032309"/>
    </source>
</evidence>
<reference evidence="2" key="1">
    <citation type="journal article" date="2015" name="Genome Announc.">
        <title>Draft Genome Sequence of an Anaerobic Ammonium-Oxidizing Bacterium, "Candidatus Brocadia sinica".</title>
        <authorList>
            <person name="Oshiki M."/>
            <person name="Shinyako-Hata K."/>
            <person name="Satoh H."/>
            <person name="Okabe S."/>
        </authorList>
    </citation>
    <scope>NUCLEOTIDE SEQUENCE [LARGE SCALE GENOMIC DNA]</scope>
    <source>
        <strain evidence="2">JPN1</strain>
    </source>
</reference>
<proteinExistence type="predicted"/>
<sequence>MIVLRHDKRLGSAQGNYFLRIDFVICIPTDLEQIQNVQELEEKGETLISEISKKHNLTICFWLLKTFQDVFNVV</sequence>
<organism evidence="1 2">
    <name type="scientific">Candidatus Brocadia sinica JPN1</name>
    <dbReference type="NCBI Taxonomy" id="1197129"/>
    <lineage>
        <taxon>Bacteria</taxon>
        <taxon>Pseudomonadati</taxon>
        <taxon>Planctomycetota</taxon>
        <taxon>Candidatus Brocadiia</taxon>
        <taxon>Candidatus Brocadiales</taxon>
        <taxon>Candidatus Brocadiaceae</taxon>
        <taxon>Candidatus Brocadia</taxon>
    </lineage>
</organism>
<comment type="caution">
    <text evidence="1">The sequence shown here is derived from an EMBL/GenBank/DDBJ whole genome shotgun (WGS) entry which is preliminary data.</text>
</comment>
<name>A0ABQ0JZL6_9BACT</name>
<protein>
    <submittedName>
        <fullName evidence="1">Uncharacterized protein</fullName>
    </submittedName>
</protein>
<dbReference type="Proteomes" id="UP000032309">
    <property type="component" value="Unassembled WGS sequence"/>
</dbReference>
<gene>
    <name evidence="1" type="ORF">BROSI_A2479</name>
</gene>
<evidence type="ECO:0000313" key="1">
    <source>
        <dbReference type="EMBL" id="GAN33944.1"/>
    </source>
</evidence>
<dbReference type="EMBL" id="BAFN01000001">
    <property type="protein sequence ID" value="GAN33944.1"/>
    <property type="molecule type" value="Genomic_DNA"/>
</dbReference>